<accession>A0A7S1NU27</accession>
<dbReference type="AlphaFoldDB" id="A0A7S1NU27"/>
<keyword evidence="2" id="KW-1133">Transmembrane helix</keyword>
<keyword evidence="2" id="KW-0472">Membrane</keyword>
<evidence type="ECO:0000313" key="3">
    <source>
        <dbReference type="EMBL" id="CAD9038369.1"/>
    </source>
</evidence>
<protein>
    <submittedName>
        <fullName evidence="3">Uncharacterized protein</fullName>
    </submittedName>
</protein>
<organism evidence="3">
    <name type="scientific">Eutreptiella gymnastica</name>
    <dbReference type="NCBI Taxonomy" id="73025"/>
    <lineage>
        <taxon>Eukaryota</taxon>
        <taxon>Discoba</taxon>
        <taxon>Euglenozoa</taxon>
        <taxon>Euglenida</taxon>
        <taxon>Spirocuta</taxon>
        <taxon>Euglenophyceae</taxon>
        <taxon>Eutreptiales</taxon>
        <taxon>Eutreptiaceae</taxon>
        <taxon>Eutreptiella</taxon>
    </lineage>
</organism>
<proteinExistence type="predicted"/>
<feature type="transmembrane region" description="Helical" evidence="2">
    <location>
        <begin position="360"/>
        <end position="379"/>
    </location>
</feature>
<feature type="transmembrane region" description="Helical" evidence="2">
    <location>
        <begin position="399"/>
        <end position="416"/>
    </location>
</feature>
<reference evidence="3" key="1">
    <citation type="submission" date="2021-01" db="EMBL/GenBank/DDBJ databases">
        <authorList>
            <person name="Corre E."/>
            <person name="Pelletier E."/>
            <person name="Niang G."/>
            <person name="Scheremetjew M."/>
            <person name="Finn R."/>
            <person name="Kale V."/>
            <person name="Holt S."/>
            <person name="Cochrane G."/>
            <person name="Meng A."/>
            <person name="Brown T."/>
            <person name="Cohen L."/>
        </authorList>
    </citation>
    <scope>NUCLEOTIDE SEQUENCE</scope>
    <source>
        <strain evidence="3">NIES-381</strain>
    </source>
</reference>
<keyword evidence="1" id="KW-0175">Coiled coil</keyword>
<feature type="transmembrane region" description="Helical" evidence="2">
    <location>
        <begin position="507"/>
        <end position="527"/>
    </location>
</feature>
<dbReference type="EMBL" id="HBGA01133659">
    <property type="protein sequence ID" value="CAD9038369.1"/>
    <property type="molecule type" value="Transcribed_RNA"/>
</dbReference>
<evidence type="ECO:0000256" key="1">
    <source>
        <dbReference type="SAM" id="Coils"/>
    </source>
</evidence>
<sequence length="533" mass="62148">MALGVIDVEMKAEYFQAMEEKERGLEAQFERERQHRADVFAQLNNRLKDYERKNQKLMAELDKSEQQDHVGALAARRGHQQAAKQWEQAAAQEVEKENRRRREAQESLVAARKLDEKRKRRVFEAEVQTLEREMQWLHERHQQEIRDLQGQLQQSFASIAELHQRYGVEREQCEQQLWAQQQEARALTDQLKQHQTEWEKKEAGYKQTMQVMVKKACLRSAQDRQTQTTVDVPAHMDAENPFFDQKPEYEEDFGPTLDIRMFGWVFAAGFVLLSGGLLSRVTMKDMLSSACIKNGLREPFDKVWFEYEELPALADCAVRYSTSDTGLMTKVLQECLPGPTHVATRVAYCNRFLHQEWSSLWCILPFCLCWIPLFCLALLVNRHDMLLLQNRRAFIPRPMMVVVMPLMLTSSLYYMAQPMSNVVLLFRTYNGDLWREFLFNCLPRLIVILLFWGYLVELIAKLCYSNTSVSLFYLTPLFFTYPKVSGAETVNPEQMESKSPAVVQKSIALMIFLFAGLVVLVSAYLPIEFLEVF</sequence>
<evidence type="ECO:0000256" key="2">
    <source>
        <dbReference type="SAM" id="Phobius"/>
    </source>
</evidence>
<gene>
    <name evidence="3" type="ORF">EGYM00392_LOCUS49531</name>
</gene>
<feature type="transmembrane region" description="Helical" evidence="2">
    <location>
        <begin position="437"/>
        <end position="455"/>
    </location>
</feature>
<feature type="coiled-coil region" evidence="1">
    <location>
        <begin position="40"/>
        <end position="140"/>
    </location>
</feature>
<feature type="transmembrane region" description="Helical" evidence="2">
    <location>
        <begin position="261"/>
        <end position="279"/>
    </location>
</feature>
<keyword evidence="2" id="KW-0812">Transmembrane</keyword>
<name>A0A7S1NU27_9EUGL</name>
<feature type="coiled-coil region" evidence="1">
    <location>
        <begin position="170"/>
        <end position="197"/>
    </location>
</feature>